<keyword evidence="1" id="KW-0472">Membrane</keyword>
<dbReference type="RefSeq" id="WP_133261282.1">
    <property type="nucleotide sequence ID" value="NZ_SJCY01000002.1"/>
</dbReference>
<dbReference type="AlphaFoldDB" id="A0A4R5MN29"/>
<proteinExistence type="predicted"/>
<evidence type="ECO:0000256" key="1">
    <source>
        <dbReference type="SAM" id="Phobius"/>
    </source>
</evidence>
<feature type="transmembrane region" description="Helical" evidence="1">
    <location>
        <begin position="125"/>
        <end position="146"/>
    </location>
</feature>
<gene>
    <name evidence="2" type="ORF">EZJ43_03465</name>
</gene>
<keyword evidence="1" id="KW-1133">Transmembrane helix</keyword>
<protein>
    <recommendedName>
        <fullName evidence="4">Glycerophosphoryl diester phosphodiesterase membrane domain-containing protein</fullName>
    </recommendedName>
</protein>
<dbReference type="EMBL" id="SJCY01000002">
    <property type="protein sequence ID" value="TDG37190.1"/>
    <property type="molecule type" value="Genomic_DNA"/>
</dbReference>
<reference evidence="2 3" key="1">
    <citation type="submission" date="2019-02" db="EMBL/GenBank/DDBJ databases">
        <title>Pedobacter sp. nov., a novel speices isolated from soil of pinguins habitat in Antarcitica.</title>
        <authorList>
            <person name="He R.-H."/>
        </authorList>
    </citation>
    <scope>NUCLEOTIDE SEQUENCE [LARGE SCALE GENOMIC DNA]</scope>
    <source>
        <strain evidence="2 3">E01020</strain>
    </source>
</reference>
<feature type="transmembrane region" description="Helical" evidence="1">
    <location>
        <begin position="34"/>
        <end position="55"/>
    </location>
</feature>
<accession>A0A4R5MN29</accession>
<feature type="transmembrane region" description="Helical" evidence="1">
    <location>
        <begin position="80"/>
        <end position="104"/>
    </location>
</feature>
<organism evidence="2 3">
    <name type="scientific">Pedobacter changchengzhani</name>
    <dbReference type="NCBI Taxonomy" id="2529274"/>
    <lineage>
        <taxon>Bacteria</taxon>
        <taxon>Pseudomonadati</taxon>
        <taxon>Bacteroidota</taxon>
        <taxon>Sphingobacteriia</taxon>
        <taxon>Sphingobacteriales</taxon>
        <taxon>Sphingobacteriaceae</taxon>
        <taxon>Pedobacter</taxon>
    </lineage>
</organism>
<name>A0A4R5MN29_9SPHI</name>
<feature type="transmembrane region" description="Helical" evidence="1">
    <location>
        <begin position="152"/>
        <end position="176"/>
    </location>
</feature>
<feature type="transmembrane region" description="Helical" evidence="1">
    <location>
        <begin position="188"/>
        <end position="218"/>
    </location>
</feature>
<feature type="transmembrane region" description="Helical" evidence="1">
    <location>
        <begin position="238"/>
        <end position="261"/>
    </location>
</feature>
<evidence type="ECO:0008006" key="4">
    <source>
        <dbReference type="Google" id="ProtNLM"/>
    </source>
</evidence>
<keyword evidence="3" id="KW-1185">Reference proteome</keyword>
<dbReference type="OrthoDB" id="1049480at2"/>
<sequence length="291" mass="33181">MQEKLEFKKKRDFSQIINDTFLFLRQNLKPLLKIYFIFCGLFVLAGMLSALMYQYKTINLVNGGSPASAFNFSRMFGLEYFLVIVFALVSYASVTVAILSYITLYVQKGNQIPSTDEVWAYYKFYFLRVFGSSLLLSLMLGVATLFCLVPGFYLFPFVAIMMPIMVIENGTLGYSFGRSFKLIKDNFWTTFGTIMIVWIIVYAGMSLITLPTTILSMVGLFTKNNPSMSLTFTAISTVLQYLCQAFTVIPIITVSLCYFSLAEDKERTGLMEKISQFGNLEKPIDHRPEEY</sequence>
<keyword evidence="1" id="KW-0812">Transmembrane</keyword>
<comment type="caution">
    <text evidence="2">The sequence shown here is derived from an EMBL/GenBank/DDBJ whole genome shotgun (WGS) entry which is preliminary data.</text>
</comment>
<evidence type="ECO:0000313" key="3">
    <source>
        <dbReference type="Proteomes" id="UP000295668"/>
    </source>
</evidence>
<dbReference type="Proteomes" id="UP000295668">
    <property type="component" value="Unassembled WGS sequence"/>
</dbReference>
<evidence type="ECO:0000313" key="2">
    <source>
        <dbReference type="EMBL" id="TDG37190.1"/>
    </source>
</evidence>